<gene>
    <name evidence="2" type="ORF">MCOR_4752</name>
</gene>
<evidence type="ECO:0000313" key="2">
    <source>
        <dbReference type="EMBL" id="CAC5363255.1"/>
    </source>
</evidence>
<dbReference type="AlphaFoldDB" id="A0A6J8A8D5"/>
<sequence>MTAAASKAALVCVSVKHNNVDVLPPYAFHVEQHQTYSQLLEALFIASARDSSNTRFKQAIAISDKTLIKCFVSQAADMKDRIETNLSVKCMQGCELFGPFVHFILKDYKLDEPLTAKQNAFDVLMSAGKSVKLEYPEKFGSNPDECTRGDYRLRNDFIDLVLQQNGMGFPSGLVKTVGKPIVDAFSDVLFYILPHLTKICSRSFKFPELFNCFLNDSMTMEQTYNNPGNHKNKTRLSSDVLDQKLQGLYDIKLNFAVTLSNPRYKKLNEALESTLRGVQAYIDNLTQTNERQKKLHQSLQPARSIDDGTSSQVKFIKGGVRTQIEIDKYKDLEEITKDVEPYQPVFINDVLPIHRKNRFDYITGIKLSYNIEMYTYHPGARSFSLWFCWKSGTVDPCKTNAVVHKIESSGTIPSFHTRSMRKEFMYRFSLVTKISPAIMTQLYQYLTGDQSVMSAQASKDVQARLKLLLDTQDPDIVYDLRNINEGRPESFTVFWEELDKYLNEQTAKAVDDRRHGTVCHSGIAMSVPDLRKIIKSRLPENVPVPSEKWLFLQFQPRNPYQKSALHFTGRFNLKFKVQSRQFNIDHQDAHYAAAVFRYLKEFCIKFKEFTALVCVDDKASIPIGEPGVPMATVARGKQTIVQGDMPFMVADHDTATKCKIVPSTILIPDIPNSIEDGSFYRGTVCTILKDSLFQSSTPLRHSAEIRQMLGATGNFGKPIRVIYSDGGPDHRVTYPSVQLALVALFLIDDLDVLLAARCCPSHSYTNPAERWHSVMNLALQSVALERSQMDSQYERVMQRCDTMKAIRDSGQKVQGFSDALSNSLSGVIETLSQLFGRLSLKDRPCMIGKPATDLLIDEVWSSLEPVDETITKDDTTSKSLSGKKNYQEFLNHCTVRRQYFFMIKKCGKADCNICRPVRGPWGQEAFNEVHFLPAIWEKHLRGTQTQSPTEKKASIGECSKRQRNKNIRRETVRAVLRCEDCNKPRCVHANRKLDKDQLILLQGLEEDISYICGMDFFPDDHPLQKICCVLDGINCATEVSAHFFSSRLKFRPVCYVCGIDSSLKDISVEERSSYQSVHPVCTNCFNSGHLSRKRGEKKAKTRKH</sequence>
<dbReference type="EMBL" id="CACVKT020000809">
    <property type="protein sequence ID" value="CAC5363255.1"/>
    <property type="molecule type" value="Genomic_DNA"/>
</dbReference>
<organism evidence="2 3">
    <name type="scientific">Mytilus coruscus</name>
    <name type="common">Sea mussel</name>
    <dbReference type="NCBI Taxonomy" id="42192"/>
    <lineage>
        <taxon>Eukaryota</taxon>
        <taxon>Metazoa</taxon>
        <taxon>Spiralia</taxon>
        <taxon>Lophotrochozoa</taxon>
        <taxon>Mollusca</taxon>
        <taxon>Bivalvia</taxon>
        <taxon>Autobranchia</taxon>
        <taxon>Pteriomorphia</taxon>
        <taxon>Mytilida</taxon>
        <taxon>Mytiloidea</taxon>
        <taxon>Mytilidae</taxon>
        <taxon>Mytilinae</taxon>
        <taxon>Mytilus</taxon>
    </lineage>
</organism>
<evidence type="ECO:0000313" key="3">
    <source>
        <dbReference type="Proteomes" id="UP000507470"/>
    </source>
</evidence>
<name>A0A6J8A8D5_MYTCO</name>
<evidence type="ECO:0000256" key="1">
    <source>
        <dbReference type="SAM" id="MobiDB-lite"/>
    </source>
</evidence>
<reference evidence="2 3" key="1">
    <citation type="submission" date="2020-06" db="EMBL/GenBank/DDBJ databases">
        <authorList>
            <person name="Li R."/>
            <person name="Bekaert M."/>
        </authorList>
    </citation>
    <scope>NUCLEOTIDE SEQUENCE [LARGE SCALE GENOMIC DNA]</scope>
    <source>
        <strain evidence="3">wild</strain>
    </source>
</reference>
<accession>A0A6J8A8D5</accession>
<protein>
    <submittedName>
        <fullName evidence="2">Uncharacterized protein</fullName>
    </submittedName>
</protein>
<dbReference type="OrthoDB" id="2306802at2759"/>
<feature type="region of interest" description="Disordered" evidence="1">
    <location>
        <begin position="942"/>
        <end position="961"/>
    </location>
</feature>
<dbReference type="Proteomes" id="UP000507470">
    <property type="component" value="Unassembled WGS sequence"/>
</dbReference>
<proteinExistence type="predicted"/>
<feature type="compositionally biased region" description="Basic and acidic residues" evidence="1">
    <location>
        <begin position="949"/>
        <end position="960"/>
    </location>
</feature>
<keyword evidence="3" id="KW-1185">Reference proteome</keyword>